<reference evidence="7" key="2">
    <citation type="submission" date="2021-04" db="EMBL/GenBank/DDBJ databases">
        <authorList>
            <person name="Gilroy R."/>
        </authorList>
    </citation>
    <scope>NUCLEOTIDE SEQUENCE</scope>
    <source>
        <strain evidence="7">4376</strain>
    </source>
</reference>
<keyword evidence="5" id="KW-0560">Oxidoreductase</keyword>
<keyword evidence="4" id="KW-0274">FAD</keyword>
<evidence type="ECO:0000256" key="4">
    <source>
        <dbReference type="ARBA" id="ARBA00022827"/>
    </source>
</evidence>
<protein>
    <submittedName>
        <fullName evidence="7">NAD(P)/FAD-dependent oxidoreductase</fullName>
    </submittedName>
</protein>
<dbReference type="Gene3D" id="3.50.50.60">
    <property type="entry name" value="FAD/NAD(P)-binding domain"/>
    <property type="match status" value="2"/>
</dbReference>
<dbReference type="PRINTS" id="PR00411">
    <property type="entry name" value="PNDRDTASEI"/>
</dbReference>
<evidence type="ECO:0000256" key="6">
    <source>
        <dbReference type="ARBA" id="ARBA00023033"/>
    </source>
</evidence>
<proteinExistence type="inferred from homology"/>
<gene>
    <name evidence="7" type="ORF">H9867_02875</name>
</gene>
<dbReference type="InterPro" id="IPR020946">
    <property type="entry name" value="Flavin_mOase-like"/>
</dbReference>
<evidence type="ECO:0000313" key="8">
    <source>
        <dbReference type="Proteomes" id="UP000824189"/>
    </source>
</evidence>
<accession>A0A9D1RVW4</accession>
<comment type="caution">
    <text evidence="7">The sequence shown here is derived from an EMBL/GenBank/DDBJ whole genome shotgun (WGS) entry which is preliminary data.</text>
</comment>
<dbReference type="InterPro" id="IPR036188">
    <property type="entry name" value="FAD/NAD-bd_sf"/>
</dbReference>
<dbReference type="Proteomes" id="UP000824189">
    <property type="component" value="Unassembled WGS sequence"/>
</dbReference>
<dbReference type="InterPro" id="IPR051820">
    <property type="entry name" value="FAD-binding_MO"/>
</dbReference>
<dbReference type="PANTHER" id="PTHR43872:SF1">
    <property type="entry name" value="MONOOXYGENASE, PUTATIVE (AFU_ORTHOLOGUE AFUA_8G02570)-RELATED"/>
    <property type="match status" value="1"/>
</dbReference>
<sequence length="535" mass="58574">MATTLNASQGSPLDLLIVGAGLSGIDLAHYVNKHFPHWNWAAVDSNSDVGGTWNTFTYPGIRSDSDMATFSLPFKKWPHKATLGSGKQIKEYAREAAEESGMLSRLQLSTWVKSVNFHSDKGLWEITTLVAPEGTENSEGMARGGVATKEETIWTKRVHFAAGYYRHSEGYSAPIPELKNFRGQLIHPQRWPEGLDVTGKNVVIIGSGATAITLLPALHNLGANTTMLQRTPTYIAPLPEADLISATVGKVLPMEPGKAGHKLARGMHIARDMFQYHFCQTLPGVAKKYFWAMNRRFVSAEEIRENFTPPYGPWDQRVCKSPGGDFFKAMRDGARVVTGRIQGVEADGLQVALASGGEATLEADVVVLATGLQLQTFGAATFLVDGTEVPMTSMVAYRSMMGNRLPNLSFTIGYLNQSWTLRADMTSRYLVQLWEQMETRGDEWVAPVMPADVVADQPMLDMSSGYIQRAVESLPRQAAVDPWRMEHDYIKERRTYMDVRGRIDTTDLVFGAAAVEAVTPLAAGEGGGAALKLGG</sequence>
<organism evidence="7 8">
    <name type="scientific">Candidatus Corynebacterium gallistercoris</name>
    <dbReference type="NCBI Taxonomy" id="2838530"/>
    <lineage>
        <taxon>Bacteria</taxon>
        <taxon>Bacillati</taxon>
        <taxon>Actinomycetota</taxon>
        <taxon>Actinomycetes</taxon>
        <taxon>Mycobacteriales</taxon>
        <taxon>Corynebacteriaceae</taxon>
        <taxon>Corynebacterium</taxon>
    </lineage>
</organism>
<evidence type="ECO:0000256" key="2">
    <source>
        <dbReference type="ARBA" id="ARBA00010139"/>
    </source>
</evidence>
<keyword evidence="3" id="KW-0285">Flavoprotein</keyword>
<dbReference type="GO" id="GO:0050660">
    <property type="term" value="F:flavin adenine dinucleotide binding"/>
    <property type="evidence" value="ECO:0007669"/>
    <property type="project" value="InterPro"/>
</dbReference>
<evidence type="ECO:0000256" key="5">
    <source>
        <dbReference type="ARBA" id="ARBA00023002"/>
    </source>
</evidence>
<evidence type="ECO:0000256" key="3">
    <source>
        <dbReference type="ARBA" id="ARBA00022630"/>
    </source>
</evidence>
<dbReference type="PANTHER" id="PTHR43872">
    <property type="entry name" value="MONOOXYGENASE, PUTATIVE (AFU_ORTHOLOGUE AFUA_8G02570)-RELATED"/>
    <property type="match status" value="1"/>
</dbReference>
<comment type="similarity">
    <text evidence="2">Belongs to the FAD-binding monooxygenase family.</text>
</comment>
<dbReference type="Pfam" id="PF13450">
    <property type="entry name" value="NAD_binding_8"/>
    <property type="match status" value="1"/>
</dbReference>
<dbReference type="EMBL" id="DXFZ01000036">
    <property type="protein sequence ID" value="HIW95421.1"/>
    <property type="molecule type" value="Genomic_DNA"/>
</dbReference>
<dbReference type="GO" id="GO:0050661">
    <property type="term" value="F:NADP binding"/>
    <property type="evidence" value="ECO:0007669"/>
    <property type="project" value="InterPro"/>
</dbReference>
<name>A0A9D1RVW4_9CORY</name>
<dbReference type="GO" id="GO:0004499">
    <property type="term" value="F:N,N-dimethylaniline monooxygenase activity"/>
    <property type="evidence" value="ECO:0007669"/>
    <property type="project" value="InterPro"/>
</dbReference>
<dbReference type="SUPFAM" id="SSF51905">
    <property type="entry name" value="FAD/NAD(P)-binding domain"/>
    <property type="match status" value="1"/>
</dbReference>
<dbReference type="Pfam" id="PF00743">
    <property type="entry name" value="FMO-like"/>
    <property type="match status" value="1"/>
</dbReference>
<reference evidence="7" key="1">
    <citation type="journal article" date="2021" name="PeerJ">
        <title>Extensive microbial diversity within the chicken gut microbiome revealed by metagenomics and culture.</title>
        <authorList>
            <person name="Gilroy R."/>
            <person name="Ravi A."/>
            <person name="Getino M."/>
            <person name="Pursley I."/>
            <person name="Horton D.L."/>
            <person name="Alikhan N.F."/>
            <person name="Baker D."/>
            <person name="Gharbi K."/>
            <person name="Hall N."/>
            <person name="Watson M."/>
            <person name="Adriaenssens E.M."/>
            <person name="Foster-Nyarko E."/>
            <person name="Jarju S."/>
            <person name="Secka A."/>
            <person name="Antonio M."/>
            <person name="Oren A."/>
            <person name="Chaudhuri R.R."/>
            <person name="La Ragione R."/>
            <person name="Hildebrand F."/>
            <person name="Pallen M.J."/>
        </authorList>
    </citation>
    <scope>NUCLEOTIDE SEQUENCE</scope>
    <source>
        <strain evidence="7">4376</strain>
    </source>
</reference>
<dbReference type="AlphaFoldDB" id="A0A9D1RVW4"/>
<comment type="cofactor">
    <cofactor evidence="1">
        <name>FAD</name>
        <dbReference type="ChEBI" id="CHEBI:57692"/>
    </cofactor>
</comment>
<evidence type="ECO:0000313" key="7">
    <source>
        <dbReference type="EMBL" id="HIW95421.1"/>
    </source>
</evidence>
<keyword evidence="6" id="KW-0503">Monooxygenase</keyword>
<evidence type="ECO:0000256" key="1">
    <source>
        <dbReference type="ARBA" id="ARBA00001974"/>
    </source>
</evidence>